<keyword evidence="1" id="KW-0472">Membrane</keyword>
<evidence type="ECO:0000256" key="1">
    <source>
        <dbReference type="SAM" id="Phobius"/>
    </source>
</evidence>
<protein>
    <recommendedName>
        <fullName evidence="4">ABC-2 type transport system permease protein</fullName>
    </recommendedName>
</protein>
<name>A0A2N3XRW3_SACSN</name>
<feature type="transmembrane region" description="Helical" evidence="1">
    <location>
        <begin position="153"/>
        <end position="176"/>
    </location>
</feature>
<feature type="transmembrane region" description="Helical" evidence="1">
    <location>
        <begin position="84"/>
        <end position="104"/>
    </location>
</feature>
<evidence type="ECO:0000313" key="2">
    <source>
        <dbReference type="EMBL" id="PKW13418.1"/>
    </source>
</evidence>
<dbReference type="EMBL" id="PJNB01000001">
    <property type="protein sequence ID" value="PKW13418.1"/>
    <property type="molecule type" value="Genomic_DNA"/>
</dbReference>
<keyword evidence="3" id="KW-1185">Reference proteome</keyword>
<comment type="caution">
    <text evidence="2">The sequence shown here is derived from an EMBL/GenBank/DDBJ whole genome shotgun (WGS) entry which is preliminary data.</text>
</comment>
<dbReference type="AlphaFoldDB" id="A0A2N3XRW3"/>
<dbReference type="STRING" id="994479.GCA_000194155_06338"/>
<organism evidence="2 3">
    <name type="scientific">Saccharopolyspora spinosa</name>
    <dbReference type="NCBI Taxonomy" id="60894"/>
    <lineage>
        <taxon>Bacteria</taxon>
        <taxon>Bacillati</taxon>
        <taxon>Actinomycetota</taxon>
        <taxon>Actinomycetes</taxon>
        <taxon>Pseudonocardiales</taxon>
        <taxon>Pseudonocardiaceae</taxon>
        <taxon>Saccharopolyspora</taxon>
    </lineage>
</organism>
<dbReference type="RefSeq" id="WP_010313104.1">
    <property type="nucleotide sequence ID" value="NZ_CP061007.1"/>
</dbReference>
<gene>
    <name evidence="2" type="ORF">A8926_0944</name>
</gene>
<feature type="transmembrane region" description="Helical" evidence="1">
    <location>
        <begin position="18"/>
        <end position="34"/>
    </location>
</feature>
<keyword evidence="1" id="KW-1133">Transmembrane helix</keyword>
<keyword evidence="1" id="KW-0812">Transmembrane</keyword>
<evidence type="ECO:0008006" key="4">
    <source>
        <dbReference type="Google" id="ProtNLM"/>
    </source>
</evidence>
<dbReference type="OrthoDB" id="4337269at2"/>
<accession>A0A2N3XRW3</accession>
<reference evidence="2" key="1">
    <citation type="submission" date="2017-12" db="EMBL/GenBank/DDBJ databases">
        <title>Sequencing the genomes of 1000 Actinobacteria strains.</title>
        <authorList>
            <person name="Klenk H.-P."/>
        </authorList>
    </citation>
    <scope>NUCLEOTIDE SEQUENCE [LARGE SCALE GENOMIC DNA]</scope>
    <source>
        <strain evidence="2">DSM 44228</strain>
    </source>
</reference>
<evidence type="ECO:0000313" key="3">
    <source>
        <dbReference type="Proteomes" id="UP000233786"/>
    </source>
</evidence>
<feature type="transmembrane region" description="Helical" evidence="1">
    <location>
        <begin position="124"/>
        <end position="146"/>
    </location>
</feature>
<sequence length="215" mass="22271">MIPLVRYQLAVLGHSQRYLPPVLLYVGLLAILYSNNDGPALPGFAVTAAGLLIVAGWLTIALVDVEDAVQRTITQTHVGSTTRMLLGTVLAVLLCSVGLALLTVAWAEVSFGLGYSPGELGVGLLAHVVCASFGVAVALPCSGLVVRRIGYTVIAAAALFAIALLAKWIPLAFPLLQALSSGAVSAALLIRSALVAAGILIASTLLVTTWYVRRS</sequence>
<proteinExistence type="predicted"/>
<feature type="transmembrane region" description="Helical" evidence="1">
    <location>
        <begin position="188"/>
        <end position="212"/>
    </location>
</feature>
<dbReference type="Proteomes" id="UP000233786">
    <property type="component" value="Unassembled WGS sequence"/>
</dbReference>
<feature type="transmembrane region" description="Helical" evidence="1">
    <location>
        <begin position="40"/>
        <end position="63"/>
    </location>
</feature>